<dbReference type="PANTHER" id="PTHR21666:SF270">
    <property type="entry name" value="MUREIN HYDROLASE ACTIVATOR ENVC"/>
    <property type="match status" value="1"/>
</dbReference>
<organism evidence="2 3">
    <name type="scientific">Pegethrix bostrychoides GSE-TBD4-15B</name>
    <dbReference type="NCBI Taxonomy" id="2839662"/>
    <lineage>
        <taxon>Bacteria</taxon>
        <taxon>Bacillati</taxon>
        <taxon>Cyanobacteriota</taxon>
        <taxon>Cyanophyceae</taxon>
        <taxon>Oculatellales</taxon>
        <taxon>Oculatellaceae</taxon>
        <taxon>Pegethrix</taxon>
    </lineage>
</organism>
<dbReference type="Pfam" id="PF01551">
    <property type="entry name" value="Peptidase_M23"/>
    <property type="match status" value="1"/>
</dbReference>
<dbReference type="AlphaFoldDB" id="A0A951P9I1"/>
<dbReference type="InterPro" id="IPR050570">
    <property type="entry name" value="Cell_wall_metabolism_enzyme"/>
</dbReference>
<dbReference type="GO" id="GO:0004222">
    <property type="term" value="F:metalloendopeptidase activity"/>
    <property type="evidence" value="ECO:0007669"/>
    <property type="project" value="TreeGrafter"/>
</dbReference>
<dbReference type="CDD" id="cd12797">
    <property type="entry name" value="M23_peptidase"/>
    <property type="match status" value="1"/>
</dbReference>
<dbReference type="InterPro" id="IPR016047">
    <property type="entry name" value="M23ase_b-sheet_dom"/>
</dbReference>
<comment type="caution">
    <text evidence="2">The sequence shown here is derived from an EMBL/GenBank/DDBJ whole genome shotgun (WGS) entry which is preliminary data.</text>
</comment>
<reference evidence="2" key="1">
    <citation type="submission" date="2021-05" db="EMBL/GenBank/DDBJ databases">
        <authorList>
            <person name="Pietrasiak N."/>
            <person name="Ward R."/>
            <person name="Stajich J.E."/>
            <person name="Kurbessoian T."/>
        </authorList>
    </citation>
    <scope>NUCLEOTIDE SEQUENCE</scope>
    <source>
        <strain evidence="2">GSE-TBD4-15B</strain>
    </source>
</reference>
<accession>A0A951P9I1</accession>
<proteinExistence type="predicted"/>
<evidence type="ECO:0000313" key="2">
    <source>
        <dbReference type="EMBL" id="MBW4465521.1"/>
    </source>
</evidence>
<dbReference type="EMBL" id="JAHHHV010000046">
    <property type="protein sequence ID" value="MBW4465521.1"/>
    <property type="molecule type" value="Genomic_DNA"/>
</dbReference>
<dbReference type="PANTHER" id="PTHR21666">
    <property type="entry name" value="PEPTIDASE-RELATED"/>
    <property type="match status" value="1"/>
</dbReference>
<evidence type="ECO:0000259" key="1">
    <source>
        <dbReference type="Pfam" id="PF01551"/>
    </source>
</evidence>
<dbReference type="SUPFAM" id="SSF51261">
    <property type="entry name" value="Duplicated hybrid motif"/>
    <property type="match status" value="1"/>
</dbReference>
<evidence type="ECO:0000313" key="3">
    <source>
        <dbReference type="Proteomes" id="UP000707356"/>
    </source>
</evidence>
<reference evidence="2" key="2">
    <citation type="journal article" date="2022" name="Microbiol. Resour. Announc.">
        <title>Metagenome Sequencing to Explore Phylogenomics of Terrestrial Cyanobacteria.</title>
        <authorList>
            <person name="Ward R.D."/>
            <person name="Stajich J.E."/>
            <person name="Johansen J.R."/>
            <person name="Huntemann M."/>
            <person name="Clum A."/>
            <person name="Foster B."/>
            <person name="Foster B."/>
            <person name="Roux S."/>
            <person name="Palaniappan K."/>
            <person name="Varghese N."/>
            <person name="Mukherjee S."/>
            <person name="Reddy T.B.K."/>
            <person name="Daum C."/>
            <person name="Copeland A."/>
            <person name="Chen I.A."/>
            <person name="Ivanova N.N."/>
            <person name="Kyrpides N.C."/>
            <person name="Shapiro N."/>
            <person name="Eloe-Fadrosh E.A."/>
            <person name="Pietrasiak N."/>
        </authorList>
    </citation>
    <scope>NUCLEOTIDE SEQUENCE</scope>
    <source>
        <strain evidence="2">GSE-TBD4-15B</strain>
    </source>
</reference>
<sequence>MHSGINIAAPIGTPVMAAAAGTVRFAGWSEGGYGNMINVRHSDGSMTRYAHLQQVHIQKGDCVTQGQVIGEMGSTGRSTGPHLHFEIHLAGKGAVNPVAYLPMVQANK</sequence>
<dbReference type="InterPro" id="IPR011055">
    <property type="entry name" value="Dup_hybrid_motif"/>
</dbReference>
<dbReference type="Gene3D" id="2.70.70.10">
    <property type="entry name" value="Glucose Permease (Domain IIA)"/>
    <property type="match status" value="1"/>
</dbReference>
<name>A0A951P9I1_9CYAN</name>
<protein>
    <submittedName>
        <fullName evidence="2">M23 family metallopeptidase</fullName>
    </submittedName>
</protein>
<gene>
    <name evidence="2" type="ORF">KME07_08780</name>
</gene>
<feature type="domain" description="M23ase beta-sheet core" evidence="1">
    <location>
        <begin position="1"/>
        <end position="97"/>
    </location>
</feature>
<dbReference type="Proteomes" id="UP000707356">
    <property type="component" value="Unassembled WGS sequence"/>
</dbReference>